<dbReference type="GO" id="GO:0005886">
    <property type="term" value="C:plasma membrane"/>
    <property type="evidence" value="ECO:0007669"/>
    <property type="project" value="UniProtKB-SubCell"/>
</dbReference>
<feature type="transmembrane region" description="Helical" evidence="6">
    <location>
        <begin position="6"/>
        <end position="25"/>
    </location>
</feature>
<evidence type="ECO:0000259" key="8">
    <source>
        <dbReference type="Pfam" id="PF13567"/>
    </source>
</evidence>
<evidence type="ECO:0008006" key="11">
    <source>
        <dbReference type="Google" id="ProtNLM"/>
    </source>
</evidence>
<evidence type="ECO:0000313" key="10">
    <source>
        <dbReference type="Proteomes" id="UP000179258"/>
    </source>
</evidence>
<evidence type="ECO:0000256" key="3">
    <source>
        <dbReference type="ARBA" id="ARBA00022692"/>
    </source>
</evidence>
<keyword evidence="5 6" id="KW-0472">Membrane</keyword>
<comment type="caution">
    <text evidence="9">The sequence shown here is derived from an EMBL/GenBank/DDBJ whole genome shotgun (WGS) entry which is preliminary data.</text>
</comment>
<feature type="transmembrane region" description="Helical" evidence="6">
    <location>
        <begin position="439"/>
        <end position="459"/>
    </location>
</feature>
<dbReference type="Pfam" id="PF03772">
    <property type="entry name" value="Competence"/>
    <property type="match status" value="1"/>
</dbReference>
<evidence type="ECO:0000256" key="6">
    <source>
        <dbReference type="SAM" id="Phobius"/>
    </source>
</evidence>
<dbReference type="EMBL" id="MHTX01000047">
    <property type="protein sequence ID" value="OHA66991.1"/>
    <property type="molecule type" value="Genomic_DNA"/>
</dbReference>
<dbReference type="Pfam" id="PF13567">
    <property type="entry name" value="DUF4131"/>
    <property type="match status" value="1"/>
</dbReference>
<dbReference type="Proteomes" id="UP000179258">
    <property type="component" value="Unassembled WGS sequence"/>
</dbReference>
<feature type="transmembrane region" description="Helical" evidence="6">
    <location>
        <begin position="323"/>
        <end position="341"/>
    </location>
</feature>
<evidence type="ECO:0000256" key="5">
    <source>
        <dbReference type="ARBA" id="ARBA00023136"/>
    </source>
</evidence>
<feature type="transmembrane region" description="Helical" evidence="6">
    <location>
        <begin position="408"/>
        <end position="432"/>
    </location>
</feature>
<feature type="transmembrane region" description="Helical" evidence="6">
    <location>
        <begin position="347"/>
        <end position="371"/>
    </location>
</feature>
<evidence type="ECO:0000256" key="4">
    <source>
        <dbReference type="ARBA" id="ARBA00022989"/>
    </source>
</evidence>
<name>A0A1G2R4H8_9BACT</name>
<dbReference type="AlphaFoldDB" id="A0A1G2R4H8"/>
<organism evidence="9 10">
    <name type="scientific">Candidatus Wildermuthbacteria bacterium RIFCSPHIGHO2_02_FULL_47_17</name>
    <dbReference type="NCBI Taxonomy" id="1802452"/>
    <lineage>
        <taxon>Bacteria</taxon>
        <taxon>Candidatus Wildermuthiibacteriota</taxon>
    </lineage>
</organism>
<feature type="transmembrane region" description="Helical" evidence="6">
    <location>
        <begin position="465"/>
        <end position="488"/>
    </location>
</feature>
<comment type="subcellular location">
    <subcellularLocation>
        <location evidence="1">Cell membrane</location>
        <topology evidence="1">Multi-pass membrane protein</topology>
    </subcellularLocation>
</comment>
<proteinExistence type="predicted"/>
<evidence type="ECO:0000256" key="2">
    <source>
        <dbReference type="ARBA" id="ARBA00022475"/>
    </source>
</evidence>
<dbReference type="InterPro" id="IPR004477">
    <property type="entry name" value="ComEC_N"/>
</dbReference>
<dbReference type="PANTHER" id="PTHR30619:SF7">
    <property type="entry name" value="BETA-LACTAMASE DOMAIN PROTEIN"/>
    <property type="match status" value="1"/>
</dbReference>
<dbReference type="PANTHER" id="PTHR30619">
    <property type="entry name" value="DNA INTERNALIZATION/COMPETENCE PROTEIN COMEC/REC2"/>
    <property type="match status" value="1"/>
</dbReference>
<feature type="transmembrane region" description="Helical" evidence="6">
    <location>
        <begin position="281"/>
        <end position="302"/>
    </location>
</feature>
<keyword evidence="4 6" id="KW-1133">Transmembrane helix</keyword>
<feature type="transmembrane region" description="Helical" evidence="6">
    <location>
        <begin position="383"/>
        <end position="402"/>
    </location>
</feature>
<dbReference type="InterPro" id="IPR052159">
    <property type="entry name" value="Competence_DNA_uptake"/>
</dbReference>
<accession>A0A1G2R4H8</accession>
<evidence type="ECO:0000256" key="1">
    <source>
        <dbReference type="ARBA" id="ARBA00004651"/>
    </source>
</evidence>
<gene>
    <name evidence="9" type="ORF">A3D59_01535</name>
</gene>
<feature type="transmembrane region" description="Helical" evidence="6">
    <location>
        <begin position="251"/>
        <end position="275"/>
    </location>
</feature>
<evidence type="ECO:0000313" key="9">
    <source>
        <dbReference type="EMBL" id="OHA66991.1"/>
    </source>
</evidence>
<protein>
    <recommendedName>
        <fullName evidence="11">ComEC/Rec2-related protein domain-containing protein</fullName>
    </recommendedName>
</protein>
<feature type="transmembrane region" description="Helical" evidence="6">
    <location>
        <begin position="52"/>
        <end position="68"/>
    </location>
</feature>
<dbReference type="NCBIfam" id="TIGR00360">
    <property type="entry name" value="ComEC_N-term"/>
    <property type="match status" value="1"/>
</dbReference>
<evidence type="ECO:0000259" key="7">
    <source>
        <dbReference type="Pfam" id="PF03772"/>
    </source>
</evidence>
<keyword evidence="2" id="KW-1003">Cell membrane</keyword>
<feature type="domain" description="DUF4131" evidence="8">
    <location>
        <begin position="27"/>
        <end position="179"/>
    </location>
</feature>
<feature type="domain" description="ComEC/Rec2-related protein" evidence="7">
    <location>
        <begin position="225"/>
        <end position="491"/>
    </location>
</feature>
<keyword evidence="3 6" id="KW-0812">Transmembrane</keyword>
<sequence length="504" mass="55829">MRAQAFVLYFCFAFAGGIFLTSFFVTPWQMLPALFIFGALLVSIFWRHKTFVVAGLCVVFFAVGVWRFQSVQAGIENHILNGYYGEEVSVGGRVVREPDLREGHTKITVAAETLYVEDGSVLDISGGAKILLTVKSYPAYVYGDYLRITGKLQMPVESEEFNYKKYLSAQGIAFVMYWPEVGAEDRKKISQPSAVFEKIMAAKKTFRGAIEQNMSPPESSILSAMIFGDQGSGRLSKEWTEKLNRSGLRHITAVSGMNITIISQMLFALGLAIGLWRGQAFYFALLILSIYILTIGAPASAVRAGIMGGLFLLAQKVGRPANAGRAIVFAATGMVALNPFLPTRDVGFQLSFLAMLGMVYLMPSMLGWFEFIPNPAWLPLRQLFAMTLSAQLFTLPILIYNFGQLSLAAPFANVLIVPLLPLITVLGLAYGAAGAIWPFFGWILSWPAWLFMAYTIAVIDFSSRLPLAVIIKNVHWVWLAGAYTLLAWGARRLYQKQKLNFLLD</sequence>
<reference evidence="9 10" key="1">
    <citation type="journal article" date="2016" name="Nat. Commun.">
        <title>Thousands of microbial genomes shed light on interconnected biogeochemical processes in an aquifer system.</title>
        <authorList>
            <person name="Anantharaman K."/>
            <person name="Brown C.T."/>
            <person name="Hug L.A."/>
            <person name="Sharon I."/>
            <person name="Castelle C.J."/>
            <person name="Probst A.J."/>
            <person name="Thomas B.C."/>
            <person name="Singh A."/>
            <person name="Wilkins M.J."/>
            <person name="Karaoz U."/>
            <person name="Brodie E.L."/>
            <person name="Williams K.H."/>
            <person name="Hubbard S.S."/>
            <person name="Banfield J.F."/>
        </authorList>
    </citation>
    <scope>NUCLEOTIDE SEQUENCE [LARGE SCALE GENOMIC DNA]</scope>
</reference>
<dbReference type="InterPro" id="IPR025405">
    <property type="entry name" value="DUF4131"/>
</dbReference>